<keyword evidence="2" id="KW-1185">Reference proteome</keyword>
<reference evidence="1" key="1">
    <citation type="submission" date="2020-09" db="EMBL/GenBank/DDBJ databases">
        <title>Genome-Enabled Discovery of Anthraquinone Biosynthesis in Senna tora.</title>
        <authorList>
            <person name="Kang S.-H."/>
            <person name="Pandey R.P."/>
            <person name="Lee C.-M."/>
            <person name="Sim J.-S."/>
            <person name="Jeong J.-T."/>
            <person name="Choi B.-S."/>
            <person name="Jung M."/>
            <person name="Ginzburg D."/>
            <person name="Zhao K."/>
            <person name="Won S.Y."/>
            <person name="Oh T.-J."/>
            <person name="Yu Y."/>
            <person name="Kim N.-H."/>
            <person name="Lee O.R."/>
            <person name="Lee T.-H."/>
            <person name="Bashyal P."/>
            <person name="Kim T.-S."/>
            <person name="Lee W.-H."/>
            <person name="Kawkins C."/>
            <person name="Kim C.-K."/>
            <person name="Kim J.S."/>
            <person name="Ahn B.O."/>
            <person name="Rhee S.Y."/>
            <person name="Sohng J.K."/>
        </authorList>
    </citation>
    <scope>NUCLEOTIDE SEQUENCE</scope>
    <source>
        <tissue evidence="1">Leaf</tissue>
    </source>
</reference>
<gene>
    <name evidence="1" type="ORF">G2W53_033038</name>
</gene>
<dbReference type="EMBL" id="JAAIUW010000010">
    <property type="protein sequence ID" value="KAF7812062.1"/>
    <property type="molecule type" value="Genomic_DNA"/>
</dbReference>
<name>A0A834W7I6_9FABA</name>
<accession>A0A834W7I6</accession>
<evidence type="ECO:0008006" key="3">
    <source>
        <dbReference type="Google" id="ProtNLM"/>
    </source>
</evidence>
<protein>
    <recommendedName>
        <fullName evidence="3">Ubiquitin-like domain-containing protein</fullName>
    </recommendedName>
</protein>
<organism evidence="1 2">
    <name type="scientific">Senna tora</name>
    <dbReference type="NCBI Taxonomy" id="362788"/>
    <lineage>
        <taxon>Eukaryota</taxon>
        <taxon>Viridiplantae</taxon>
        <taxon>Streptophyta</taxon>
        <taxon>Embryophyta</taxon>
        <taxon>Tracheophyta</taxon>
        <taxon>Spermatophyta</taxon>
        <taxon>Magnoliopsida</taxon>
        <taxon>eudicotyledons</taxon>
        <taxon>Gunneridae</taxon>
        <taxon>Pentapetalae</taxon>
        <taxon>rosids</taxon>
        <taxon>fabids</taxon>
        <taxon>Fabales</taxon>
        <taxon>Fabaceae</taxon>
        <taxon>Caesalpinioideae</taxon>
        <taxon>Cassia clade</taxon>
        <taxon>Senna</taxon>
    </lineage>
</organism>
<evidence type="ECO:0000313" key="2">
    <source>
        <dbReference type="Proteomes" id="UP000634136"/>
    </source>
</evidence>
<comment type="caution">
    <text evidence="1">The sequence shown here is derived from an EMBL/GenBank/DDBJ whole genome shotgun (WGS) entry which is preliminary data.</text>
</comment>
<sequence length="40" mass="4597">MGCHSKRRVEGVMLRDGMTLAKLKESIRARLKMGSQRYAM</sequence>
<evidence type="ECO:0000313" key="1">
    <source>
        <dbReference type="EMBL" id="KAF7812062.1"/>
    </source>
</evidence>
<proteinExistence type="predicted"/>
<dbReference type="Proteomes" id="UP000634136">
    <property type="component" value="Unassembled WGS sequence"/>
</dbReference>
<dbReference type="AlphaFoldDB" id="A0A834W7I6"/>